<dbReference type="AlphaFoldDB" id="A0A498JJ72"/>
<evidence type="ECO:0000256" key="1">
    <source>
        <dbReference type="SAM" id="MobiDB-lite"/>
    </source>
</evidence>
<protein>
    <submittedName>
        <fullName evidence="2">Uncharacterized protein</fullName>
    </submittedName>
</protein>
<sequence>MREEKRHQLMQNLFGDQSEEEEEEVDSEHESNPQPDSFVLLLMAVDDVDDLDEIQGCNKIIYCATALSTVSGDLYRVDQRGVYNLTKAFQDYNNKMAQLRAGKSSKSKLTIVKFKTLESVDGWEVRQGTYFQDVVASKYDGGMDAKFEVIFTGDAVFSCKRKTKVGF</sequence>
<evidence type="ECO:0000313" key="2">
    <source>
        <dbReference type="EMBL" id="RXH93994.1"/>
    </source>
</evidence>
<organism evidence="2 3">
    <name type="scientific">Malus domestica</name>
    <name type="common">Apple</name>
    <name type="synonym">Pyrus malus</name>
    <dbReference type="NCBI Taxonomy" id="3750"/>
    <lineage>
        <taxon>Eukaryota</taxon>
        <taxon>Viridiplantae</taxon>
        <taxon>Streptophyta</taxon>
        <taxon>Embryophyta</taxon>
        <taxon>Tracheophyta</taxon>
        <taxon>Spermatophyta</taxon>
        <taxon>Magnoliopsida</taxon>
        <taxon>eudicotyledons</taxon>
        <taxon>Gunneridae</taxon>
        <taxon>Pentapetalae</taxon>
        <taxon>rosids</taxon>
        <taxon>fabids</taxon>
        <taxon>Rosales</taxon>
        <taxon>Rosaceae</taxon>
        <taxon>Amygdaloideae</taxon>
        <taxon>Maleae</taxon>
        <taxon>Malus</taxon>
    </lineage>
</organism>
<keyword evidence="3" id="KW-1185">Reference proteome</keyword>
<dbReference type="EMBL" id="RDQH01000333">
    <property type="protein sequence ID" value="RXH93994.1"/>
    <property type="molecule type" value="Genomic_DNA"/>
</dbReference>
<proteinExistence type="predicted"/>
<dbReference type="STRING" id="3750.A0A498JJ72"/>
<name>A0A498JJ72_MALDO</name>
<gene>
    <name evidence="2" type="ORF">DVH24_016061</name>
</gene>
<accession>A0A498JJ72</accession>
<evidence type="ECO:0000313" key="3">
    <source>
        <dbReference type="Proteomes" id="UP000290289"/>
    </source>
</evidence>
<dbReference type="Proteomes" id="UP000290289">
    <property type="component" value="Chromosome 7"/>
</dbReference>
<comment type="caution">
    <text evidence="2">The sequence shown here is derived from an EMBL/GenBank/DDBJ whole genome shotgun (WGS) entry which is preliminary data.</text>
</comment>
<feature type="compositionally biased region" description="Acidic residues" evidence="1">
    <location>
        <begin position="17"/>
        <end position="27"/>
    </location>
</feature>
<reference evidence="2 3" key="1">
    <citation type="submission" date="2018-10" db="EMBL/GenBank/DDBJ databases">
        <title>A high-quality apple genome assembly.</title>
        <authorList>
            <person name="Hu J."/>
        </authorList>
    </citation>
    <scope>NUCLEOTIDE SEQUENCE [LARGE SCALE GENOMIC DNA]</scope>
    <source>
        <strain evidence="3">cv. HFTH1</strain>
        <tissue evidence="2">Young leaf</tissue>
    </source>
</reference>
<feature type="region of interest" description="Disordered" evidence="1">
    <location>
        <begin position="1"/>
        <end position="34"/>
    </location>
</feature>